<feature type="region of interest" description="Disordered" evidence="1">
    <location>
        <begin position="134"/>
        <end position="156"/>
    </location>
</feature>
<feature type="compositionally biased region" description="Polar residues" evidence="1">
    <location>
        <begin position="39"/>
        <end position="48"/>
    </location>
</feature>
<dbReference type="HOGENOM" id="CLU_1689079_0_0_1"/>
<gene>
    <name evidence="2" type="ORF">AMTR_s00003p00240060</name>
</gene>
<dbReference type="AlphaFoldDB" id="W1P5Z2"/>
<reference evidence="3" key="1">
    <citation type="journal article" date="2013" name="Science">
        <title>The Amborella genome and the evolution of flowering plants.</title>
        <authorList>
            <consortium name="Amborella Genome Project"/>
        </authorList>
    </citation>
    <scope>NUCLEOTIDE SEQUENCE [LARGE SCALE GENOMIC DNA]</scope>
</reference>
<dbReference type="Gramene" id="ERN03328">
    <property type="protein sequence ID" value="ERN03328"/>
    <property type="gene ID" value="AMTR_s00003p00240060"/>
</dbReference>
<feature type="compositionally biased region" description="Acidic residues" evidence="1">
    <location>
        <begin position="1"/>
        <end position="11"/>
    </location>
</feature>
<evidence type="ECO:0000256" key="1">
    <source>
        <dbReference type="SAM" id="MobiDB-lite"/>
    </source>
</evidence>
<name>W1P5Z2_AMBTC</name>
<feature type="compositionally biased region" description="Basic and acidic residues" evidence="1">
    <location>
        <begin position="12"/>
        <end position="30"/>
    </location>
</feature>
<protein>
    <submittedName>
        <fullName evidence="2">Uncharacterized protein</fullName>
    </submittedName>
</protein>
<organism evidence="2 3">
    <name type="scientific">Amborella trichopoda</name>
    <dbReference type="NCBI Taxonomy" id="13333"/>
    <lineage>
        <taxon>Eukaryota</taxon>
        <taxon>Viridiplantae</taxon>
        <taxon>Streptophyta</taxon>
        <taxon>Embryophyta</taxon>
        <taxon>Tracheophyta</taxon>
        <taxon>Spermatophyta</taxon>
        <taxon>Magnoliopsida</taxon>
        <taxon>Amborellales</taxon>
        <taxon>Amborellaceae</taxon>
        <taxon>Amborella</taxon>
    </lineage>
</organism>
<proteinExistence type="predicted"/>
<sequence>MAAEGTEEEVEERERERKGAVRELQREAKRGGYAVGEKQNGSLQGELSDSSDECWGGRRVTLIELPGGVPSHIEHTATLGRVINIHHPRLENGIAESLEVMGDCWEQLAPMETESESPSGTRWRLSTGLPLCTGTDWPSGPEDGYGEVETHGVECA</sequence>
<dbReference type="Proteomes" id="UP000017836">
    <property type="component" value="Unassembled WGS sequence"/>
</dbReference>
<accession>W1P5Z2</accession>
<keyword evidence="3" id="KW-1185">Reference proteome</keyword>
<evidence type="ECO:0000313" key="3">
    <source>
        <dbReference type="Proteomes" id="UP000017836"/>
    </source>
</evidence>
<dbReference type="EMBL" id="KI394358">
    <property type="protein sequence ID" value="ERN03328.1"/>
    <property type="molecule type" value="Genomic_DNA"/>
</dbReference>
<evidence type="ECO:0000313" key="2">
    <source>
        <dbReference type="EMBL" id="ERN03328.1"/>
    </source>
</evidence>
<feature type="region of interest" description="Disordered" evidence="1">
    <location>
        <begin position="1"/>
        <end position="52"/>
    </location>
</feature>